<reference evidence="2 3" key="1">
    <citation type="submission" date="2023-07" db="EMBL/GenBank/DDBJ databases">
        <title>Closed genome sequence of Methanimicrococcus sp. Es2.</title>
        <authorList>
            <person name="Protasov E."/>
            <person name="Platt K."/>
            <person name="Reeh H."/>
            <person name="Poehlein A."/>
            <person name="Daniel R."/>
            <person name="Brune A."/>
        </authorList>
    </citation>
    <scope>NUCLEOTIDE SEQUENCE [LARGE SCALE GENOMIC DNA]</scope>
    <source>
        <strain evidence="2 3">Es2</strain>
    </source>
</reference>
<evidence type="ECO:0000313" key="2">
    <source>
        <dbReference type="EMBL" id="WNY28326.1"/>
    </source>
</evidence>
<organism evidence="2 3">
    <name type="scientific">Methanimicrococcus stummii</name>
    <dbReference type="NCBI Taxonomy" id="3028294"/>
    <lineage>
        <taxon>Archaea</taxon>
        <taxon>Methanobacteriati</taxon>
        <taxon>Methanobacteriota</taxon>
        <taxon>Stenosarchaea group</taxon>
        <taxon>Methanomicrobia</taxon>
        <taxon>Methanosarcinales</taxon>
        <taxon>Methanosarcinaceae</taxon>
        <taxon>Methanimicrococcus</taxon>
    </lineage>
</organism>
<accession>A0AA96ZY02</accession>
<dbReference type="RefSeq" id="WP_316559869.1">
    <property type="nucleotide sequence ID" value="NZ_CP131062.1"/>
</dbReference>
<name>A0AA96ZY02_9EURY</name>
<keyword evidence="3" id="KW-1185">Reference proteome</keyword>
<gene>
    <name evidence="2" type="ORF">MmiEs2_05110</name>
</gene>
<dbReference type="AlphaFoldDB" id="A0AA96ZY02"/>
<dbReference type="KEGG" id="mees:MmiEs2_05110"/>
<feature type="transmembrane region" description="Helical" evidence="1">
    <location>
        <begin position="74"/>
        <end position="94"/>
    </location>
</feature>
<evidence type="ECO:0000313" key="3">
    <source>
        <dbReference type="Proteomes" id="UP001302662"/>
    </source>
</evidence>
<keyword evidence="1" id="KW-1133">Transmembrane helix</keyword>
<keyword evidence="1" id="KW-0472">Membrane</keyword>
<evidence type="ECO:0000256" key="1">
    <source>
        <dbReference type="SAM" id="Phobius"/>
    </source>
</evidence>
<feature type="transmembrane region" description="Helical" evidence="1">
    <location>
        <begin position="15"/>
        <end position="31"/>
    </location>
</feature>
<keyword evidence="1" id="KW-0812">Transmembrane</keyword>
<dbReference type="GeneID" id="85196961"/>
<protein>
    <submittedName>
        <fullName evidence="2">Uncharacterized protein</fullName>
    </submittedName>
</protein>
<proteinExistence type="predicted"/>
<dbReference type="EMBL" id="CP131062">
    <property type="protein sequence ID" value="WNY28326.1"/>
    <property type="molecule type" value="Genomic_DNA"/>
</dbReference>
<feature type="transmembrane region" description="Helical" evidence="1">
    <location>
        <begin position="43"/>
        <end position="62"/>
    </location>
</feature>
<dbReference type="Proteomes" id="UP001302662">
    <property type="component" value="Chromosome"/>
</dbReference>
<sequence>MALIEGLELGMDQTILLLALALVLIAIQLYFGKKGKAKLGLQLLAVPFVLSIIAAAYAFFFMDFPDGGRVITAISYFIRLNVITIMLAAIYSLYFGKKR</sequence>